<evidence type="ECO:0000256" key="3">
    <source>
        <dbReference type="ARBA" id="ARBA00022692"/>
    </source>
</evidence>
<comment type="similarity">
    <text evidence="6">Belongs to the ABC-4 integral membrane protein family.</text>
</comment>
<feature type="transmembrane region" description="Helical" evidence="7">
    <location>
        <begin position="20"/>
        <end position="42"/>
    </location>
</feature>
<comment type="subcellular location">
    <subcellularLocation>
        <location evidence="1">Cell membrane</location>
        <topology evidence="1">Multi-pass membrane protein</topology>
    </subcellularLocation>
</comment>
<feature type="domain" description="ABC3 transporter permease C-terminal" evidence="8">
    <location>
        <begin position="296"/>
        <end position="408"/>
    </location>
</feature>
<protein>
    <submittedName>
        <fullName evidence="10">ABC-type antimicrobial peptide transport system, permease component</fullName>
    </submittedName>
</protein>
<evidence type="ECO:0000256" key="7">
    <source>
        <dbReference type="SAM" id="Phobius"/>
    </source>
</evidence>
<proteinExistence type="inferred from homology"/>
<evidence type="ECO:0000256" key="5">
    <source>
        <dbReference type="ARBA" id="ARBA00023136"/>
    </source>
</evidence>
<gene>
    <name evidence="10" type="ORF">MNBD_GAMMA02-337</name>
</gene>
<organism evidence="10">
    <name type="scientific">hydrothermal vent metagenome</name>
    <dbReference type="NCBI Taxonomy" id="652676"/>
    <lineage>
        <taxon>unclassified sequences</taxon>
        <taxon>metagenomes</taxon>
        <taxon>ecological metagenomes</taxon>
    </lineage>
</organism>
<keyword evidence="4 7" id="KW-1133">Transmembrane helix</keyword>
<keyword evidence="5 7" id="KW-0472">Membrane</keyword>
<dbReference type="Pfam" id="PF12704">
    <property type="entry name" value="MacB_PCD"/>
    <property type="match status" value="1"/>
</dbReference>
<dbReference type="InterPro" id="IPR025857">
    <property type="entry name" value="MacB_PCD"/>
</dbReference>
<accession>A0A3B0WRD8</accession>
<dbReference type="PANTHER" id="PTHR30572">
    <property type="entry name" value="MEMBRANE COMPONENT OF TRANSPORTER-RELATED"/>
    <property type="match status" value="1"/>
</dbReference>
<evidence type="ECO:0000256" key="4">
    <source>
        <dbReference type="ARBA" id="ARBA00022989"/>
    </source>
</evidence>
<evidence type="ECO:0000259" key="9">
    <source>
        <dbReference type="Pfam" id="PF12704"/>
    </source>
</evidence>
<dbReference type="AlphaFoldDB" id="A0A3B0WRD8"/>
<evidence type="ECO:0000256" key="1">
    <source>
        <dbReference type="ARBA" id="ARBA00004651"/>
    </source>
</evidence>
<name>A0A3B0WRD8_9ZZZZ</name>
<feature type="transmembrane region" description="Helical" evidence="7">
    <location>
        <begin position="379"/>
        <end position="399"/>
    </location>
</feature>
<dbReference type="GO" id="GO:0005886">
    <property type="term" value="C:plasma membrane"/>
    <property type="evidence" value="ECO:0007669"/>
    <property type="project" value="UniProtKB-SubCell"/>
</dbReference>
<dbReference type="EMBL" id="UOFA01000308">
    <property type="protein sequence ID" value="VAW46836.1"/>
    <property type="molecule type" value="Genomic_DNA"/>
</dbReference>
<dbReference type="InterPro" id="IPR050250">
    <property type="entry name" value="Macrolide_Exporter_MacB"/>
</dbReference>
<dbReference type="GO" id="GO:0022857">
    <property type="term" value="F:transmembrane transporter activity"/>
    <property type="evidence" value="ECO:0007669"/>
    <property type="project" value="TreeGrafter"/>
</dbReference>
<dbReference type="PANTHER" id="PTHR30572:SF4">
    <property type="entry name" value="ABC TRANSPORTER PERMEASE YTRF"/>
    <property type="match status" value="1"/>
</dbReference>
<evidence type="ECO:0000256" key="6">
    <source>
        <dbReference type="ARBA" id="ARBA00038076"/>
    </source>
</evidence>
<feature type="domain" description="MacB-like periplasmic core" evidence="9">
    <location>
        <begin position="22"/>
        <end position="254"/>
    </location>
</feature>
<evidence type="ECO:0000259" key="8">
    <source>
        <dbReference type="Pfam" id="PF02687"/>
    </source>
</evidence>
<keyword evidence="3 7" id="KW-0812">Transmembrane</keyword>
<evidence type="ECO:0000313" key="10">
    <source>
        <dbReference type="EMBL" id="VAW46836.1"/>
    </source>
</evidence>
<dbReference type="Pfam" id="PF02687">
    <property type="entry name" value="FtsX"/>
    <property type="match status" value="1"/>
</dbReference>
<feature type="transmembrane region" description="Helical" evidence="7">
    <location>
        <begin position="341"/>
        <end position="367"/>
    </location>
</feature>
<dbReference type="InterPro" id="IPR003838">
    <property type="entry name" value="ABC3_permease_C"/>
</dbReference>
<reference evidence="10" key="1">
    <citation type="submission" date="2018-06" db="EMBL/GenBank/DDBJ databases">
        <authorList>
            <person name="Zhirakovskaya E."/>
        </authorList>
    </citation>
    <scope>NUCLEOTIDE SEQUENCE</scope>
</reference>
<feature type="transmembrane region" description="Helical" evidence="7">
    <location>
        <begin position="289"/>
        <end position="318"/>
    </location>
</feature>
<keyword evidence="2" id="KW-1003">Cell membrane</keyword>
<evidence type="ECO:0000256" key="2">
    <source>
        <dbReference type="ARBA" id="ARBA00022475"/>
    </source>
</evidence>
<sequence>MNVLSINFKHAISEMLHHKLRTLLTLLGMVFGVGAVIAMLSIGEGAKAEATRLIEKMGLRNLVIEEKTFDQETLKEIREDTLGLSVNDVRALQDSLPFIEKTCGEKTLKTWSLFSINANSDGAVKAISPSCFEMANLKVSQGRLFNVDDNNSFAQVAVIGSEVAAQLFPTSDTAGDIIGQRIKVNHLWIEVIGVLKKDELSKDEIQGIKLGAEHNQIFMPVETAFKRLKLEMLESQLDTIRVGLDKSIKPQVASIAIDRLLKRRHGNIDDYQIVVPASLLNQQNQTQQIFTIVMSSIAGISLLVGGIGIMNIMLATVLERTKEIGLLRALGARKADIKNQFLIESATIAAVGAVLGIIMGIVLSFIIQSFANWPVEWSIFSIILAVGVCLITGVGFGYYPAKQAAELDPIQALQKN</sequence>